<evidence type="ECO:0000313" key="5">
    <source>
        <dbReference type="Proteomes" id="UP000295499"/>
    </source>
</evidence>
<dbReference type="AlphaFoldDB" id="A0A4R6IGC6"/>
<dbReference type="PANTHER" id="PTHR44591:SF3">
    <property type="entry name" value="RESPONSE REGULATORY DOMAIN-CONTAINING PROTEIN"/>
    <property type="match status" value="1"/>
</dbReference>
<evidence type="ECO:0000256" key="2">
    <source>
        <dbReference type="PROSITE-ProRule" id="PRU00169"/>
    </source>
</evidence>
<dbReference type="RefSeq" id="WP_133557456.1">
    <property type="nucleotide sequence ID" value="NZ_SNWM01000004.1"/>
</dbReference>
<gene>
    <name evidence="4" type="ORF">CLV32_3360</name>
</gene>
<dbReference type="SMART" id="SM00448">
    <property type="entry name" value="REC"/>
    <property type="match status" value="1"/>
</dbReference>
<dbReference type="Proteomes" id="UP000295499">
    <property type="component" value="Unassembled WGS sequence"/>
</dbReference>
<dbReference type="GO" id="GO:0000160">
    <property type="term" value="P:phosphorelay signal transduction system"/>
    <property type="evidence" value="ECO:0007669"/>
    <property type="project" value="InterPro"/>
</dbReference>
<feature type="domain" description="Response regulatory" evidence="3">
    <location>
        <begin position="4"/>
        <end position="117"/>
    </location>
</feature>
<dbReference type="InterPro" id="IPR011006">
    <property type="entry name" value="CheY-like_superfamily"/>
</dbReference>
<dbReference type="EMBL" id="SNWM01000004">
    <property type="protein sequence ID" value="TDO20727.1"/>
    <property type="molecule type" value="Genomic_DNA"/>
</dbReference>
<dbReference type="Gene3D" id="3.40.50.2300">
    <property type="match status" value="1"/>
</dbReference>
<dbReference type="InterPro" id="IPR050595">
    <property type="entry name" value="Bact_response_regulator"/>
</dbReference>
<accession>A0A4R6IGC6</accession>
<sequence>MNKKILIIENDRDIREIVDIILTERGYEVADCAHKPISELHTYNADVIILDEWVLGKTEGHMLCLELKTIDQLMNIPVIILSTAQNIEEIACACKADGFVRKPFDIEELITEVARVCLLCDLPS</sequence>
<evidence type="ECO:0000313" key="4">
    <source>
        <dbReference type="EMBL" id="TDO20727.1"/>
    </source>
</evidence>
<comment type="caution">
    <text evidence="4">The sequence shown here is derived from an EMBL/GenBank/DDBJ whole genome shotgun (WGS) entry which is preliminary data.</text>
</comment>
<dbReference type="PANTHER" id="PTHR44591">
    <property type="entry name" value="STRESS RESPONSE REGULATOR PROTEIN 1"/>
    <property type="match status" value="1"/>
</dbReference>
<proteinExistence type="predicted"/>
<dbReference type="OrthoDB" id="1260794at2"/>
<keyword evidence="5" id="KW-1185">Reference proteome</keyword>
<reference evidence="4 5" key="1">
    <citation type="submission" date="2019-03" db="EMBL/GenBank/DDBJ databases">
        <title>Genomic Encyclopedia of Archaeal and Bacterial Type Strains, Phase II (KMG-II): from individual species to whole genera.</title>
        <authorList>
            <person name="Goeker M."/>
        </authorList>
    </citation>
    <scope>NUCLEOTIDE SEQUENCE [LARGE SCALE GENOMIC DNA]</scope>
    <source>
        <strain evidence="4 5">DSM 19034</strain>
    </source>
</reference>
<dbReference type="Pfam" id="PF00072">
    <property type="entry name" value="Response_reg"/>
    <property type="match status" value="1"/>
</dbReference>
<evidence type="ECO:0000256" key="1">
    <source>
        <dbReference type="ARBA" id="ARBA00022553"/>
    </source>
</evidence>
<feature type="modified residue" description="4-aspartylphosphate" evidence="2">
    <location>
        <position position="51"/>
    </location>
</feature>
<dbReference type="PROSITE" id="PS50110">
    <property type="entry name" value="RESPONSE_REGULATORY"/>
    <property type="match status" value="1"/>
</dbReference>
<name>A0A4R6IGC6_9SPHI</name>
<evidence type="ECO:0000259" key="3">
    <source>
        <dbReference type="PROSITE" id="PS50110"/>
    </source>
</evidence>
<dbReference type="SUPFAM" id="SSF52172">
    <property type="entry name" value="CheY-like"/>
    <property type="match status" value="1"/>
</dbReference>
<protein>
    <submittedName>
        <fullName evidence="4">Response regulator receiver domain-containing protein</fullName>
    </submittedName>
</protein>
<dbReference type="InterPro" id="IPR001789">
    <property type="entry name" value="Sig_transdc_resp-reg_receiver"/>
</dbReference>
<organism evidence="4 5">
    <name type="scientific">Pedobacter duraquae</name>
    <dbReference type="NCBI Taxonomy" id="425511"/>
    <lineage>
        <taxon>Bacteria</taxon>
        <taxon>Pseudomonadati</taxon>
        <taxon>Bacteroidota</taxon>
        <taxon>Sphingobacteriia</taxon>
        <taxon>Sphingobacteriales</taxon>
        <taxon>Sphingobacteriaceae</taxon>
        <taxon>Pedobacter</taxon>
    </lineage>
</organism>
<keyword evidence="1 2" id="KW-0597">Phosphoprotein</keyword>